<dbReference type="EMBL" id="JAGTJS010000044">
    <property type="protein sequence ID" value="KAH7228398.1"/>
    <property type="molecule type" value="Genomic_DNA"/>
</dbReference>
<dbReference type="InterPro" id="IPR001202">
    <property type="entry name" value="WW_dom"/>
</dbReference>
<feature type="chain" id="PRO_5040233630" description="WW domain-containing protein" evidence="2">
    <location>
        <begin position="25"/>
        <end position="186"/>
    </location>
</feature>
<dbReference type="CDD" id="cd00201">
    <property type="entry name" value="WW"/>
    <property type="match status" value="1"/>
</dbReference>
<feature type="signal peptide" evidence="2">
    <location>
        <begin position="1"/>
        <end position="24"/>
    </location>
</feature>
<feature type="domain" description="WW" evidence="3">
    <location>
        <begin position="98"/>
        <end position="131"/>
    </location>
</feature>
<evidence type="ECO:0000313" key="5">
    <source>
        <dbReference type="Proteomes" id="UP000736672"/>
    </source>
</evidence>
<comment type="caution">
    <text evidence="4">The sequence shown here is derived from an EMBL/GenBank/DDBJ whole genome shotgun (WGS) entry which is preliminary data.</text>
</comment>
<keyword evidence="2" id="KW-0732">Signal</keyword>
<dbReference type="Gene3D" id="2.20.70.10">
    <property type="match status" value="1"/>
</dbReference>
<dbReference type="PROSITE" id="PS50020">
    <property type="entry name" value="WW_DOMAIN_2"/>
    <property type="match status" value="1"/>
</dbReference>
<reference evidence="4" key="1">
    <citation type="journal article" date="2021" name="Nat. Commun.">
        <title>Genetic determinants of endophytism in the Arabidopsis root mycobiome.</title>
        <authorList>
            <person name="Mesny F."/>
            <person name="Miyauchi S."/>
            <person name="Thiergart T."/>
            <person name="Pickel B."/>
            <person name="Atanasova L."/>
            <person name="Karlsson M."/>
            <person name="Huettel B."/>
            <person name="Barry K.W."/>
            <person name="Haridas S."/>
            <person name="Chen C."/>
            <person name="Bauer D."/>
            <person name="Andreopoulos W."/>
            <person name="Pangilinan J."/>
            <person name="LaButti K."/>
            <person name="Riley R."/>
            <person name="Lipzen A."/>
            <person name="Clum A."/>
            <person name="Drula E."/>
            <person name="Henrissat B."/>
            <person name="Kohler A."/>
            <person name="Grigoriev I.V."/>
            <person name="Martin F.M."/>
            <person name="Hacquard S."/>
        </authorList>
    </citation>
    <scope>NUCLEOTIDE SEQUENCE</scope>
    <source>
        <strain evidence="4">FSSC 5 MPI-SDFR-AT-0091</strain>
    </source>
</reference>
<feature type="region of interest" description="Disordered" evidence="1">
    <location>
        <begin position="126"/>
        <end position="186"/>
    </location>
</feature>
<sequence>MFAIYNVSFLKALLGNALAGCVSCTNLGPQSMESLIRQAFVHVEIYGPHVMEGQYDLIGPDGEIILPSVWDKVAQPGMLVSMVMWPIEDLPPPRPTTPPLPAGWEITSGPSGMKYFVNNDTLTSHWNLPDDSSHRSPGTSAVPPSPIPSTPHSTTPDQVPTPRREFNTRTGSKRSRGCEIGDARNS</sequence>
<dbReference type="InterPro" id="IPR036020">
    <property type="entry name" value="WW_dom_sf"/>
</dbReference>
<evidence type="ECO:0000256" key="2">
    <source>
        <dbReference type="SAM" id="SignalP"/>
    </source>
</evidence>
<proteinExistence type="predicted"/>
<organism evidence="4 5">
    <name type="scientific">Fusarium solani</name>
    <name type="common">Filamentous fungus</name>
    <dbReference type="NCBI Taxonomy" id="169388"/>
    <lineage>
        <taxon>Eukaryota</taxon>
        <taxon>Fungi</taxon>
        <taxon>Dikarya</taxon>
        <taxon>Ascomycota</taxon>
        <taxon>Pezizomycotina</taxon>
        <taxon>Sordariomycetes</taxon>
        <taxon>Hypocreomycetidae</taxon>
        <taxon>Hypocreales</taxon>
        <taxon>Nectriaceae</taxon>
        <taxon>Fusarium</taxon>
        <taxon>Fusarium solani species complex</taxon>
    </lineage>
</organism>
<dbReference type="SMART" id="SM00456">
    <property type="entry name" value="WW"/>
    <property type="match status" value="1"/>
</dbReference>
<keyword evidence="5" id="KW-1185">Reference proteome</keyword>
<dbReference type="OrthoDB" id="3045089at2759"/>
<accession>A0A9P9JQS7</accession>
<dbReference type="InterPro" id="IPR054464">
    <property type="entry name" value="ULD_fung"/>
</dbReference>
<name>A0A9P9JQS7_FUSSL</name>
<dbReference type="Pfam" id="PF22893">
    <property type="entry name" value="ULD_2"/>
    <property type="match status" value="1"/>
</dbReference>
<evidence type="ECO:0000259" key="3">
    <source>
        <dbReference type="PROSITE" id="PS50020"/>
    </source>
</evidence>
<dbReference type="AlphaFoldDB" id="A0A9P9JQS7"/>
<feature type="compositionally biased region" description="Basic and acidic residues" evidence="1">
    <location>
        <begin position="176"/>
        <end position="186"/>
    </location>
</feature>
<gene>
    <name evidence="4" type="ORF">B0J15DRAFT_577393</name>
</gene>
<dbReference type="SUPFAM" id="SSF51045">
    <property type="entry name" value="WW domain"/>
    <property type="match status" value="1"/>
</dbReference>
<evidence type="ECO:0000313" key="4">
    <source>
        <dbReference type="EMBL" id="KAH7228398.1"/>
    </source>
</evidence>
<protein>
    <recommendedName>
        <fullName evidence="3">WW domain-containing protein</fullName>
    </recommendedName>
</protein>
<dbReference type="Proteomes" id="UP000736672">
    <property type="component" value="Unassembled WGS sequence"/>
</dbReference>
<evidence type="ECO:0000256" key="1">
    <source>
        <dbReference type="SAM" id="MobiDB-lite"/>
    </source>
</evidence>